<dbReference type="Proteomes" id="UP001358586">
    <property type="component" value="Chromosome 10"/>
</dbReference>
<reference evidence="1 2" key="1">
    <citation type="submission" date="2023-03" db="EMBL/GenBank/DDBJ databases">
        <title>WGS of Gossypium arboreum.</title>
        <authorList>
            <person name="Yu D."/>
        </authorList>
    </citation>
    <scope>NUCLEOTIDE SEQUENCE [LARGE SCALE GENOMIC DNA]</scope>
    <source>
        <tissue evidence="1">Leaf</tissue>
    </source>
</reference>
<accession>A0ABR0ND75</accession>
<evidence type="ECO:0000313" key="2">
    <source>
        <dbReference type="Proteomes" id="UP001358586"/>
    </source>
</evidence>
<proteinExistence type="predicted"/>
<evidence type="ECO:0000313" key="1">
    <source>
        <dbReference type="EMBL" id="KAK5792820.1"/>
    </source>
</evidence>
<comment type="caution">
    <text evidence="1">The sequence shown here is derived from an EMBL/GenBank/DDBJ whole genome shotgun (WGS) entry which is preliminary data.</text>
</comment>
<gene>
    <name evidence="1" type="ORF">PVK06_033942</name>
</gene>
<protein>
    <submittedName>
        <fullName evidence="1">Uncharacterized protein</fullName>
    </submittedName>
</protein>
<sequence>MNVSLIVYATVEMHESDRVMQQFRYIFRGTFIPSILRPHANVDADANAEPNANANTIFDGETEAIINTSINSDTEVSGFCDIIWLFLDHLCISLILSLVSLA</sequence>
<dbReference type="EMBL" id="JARKNE010000010">
    <property type="protein sequence ID" value="KAK5792820.1"/>
    <property type="molecule type" value="Genomic_DNA"/>
</dbReference>
<organism evidence="1 2">
    <name type="scientific">Gossypium arboreum</name>
    <name type="common">Tree cotton</name>
    <name type="synonym">Gossypium nanking</name>
    <dbReference type="NCBI Taxonomy" id="29729"/>
    <lineage>
        <taxon>Eukaryota</taxon>
        <taxon>Viridiplantae</taxon>
        <taxon>Streptophyta</taxon>
        <taxon>Embryophyta</taxon>
        <taxon>Tracheophyta</taxon>
        <taxon>Spermatophyta</taxon>
        <taxon>Magnoliopsida</taxon>
        <taxon>eudicotyledons</taxon>
        <taxon>Gunneridae</taxon>
        <taxon>Pentapetalae</taxon>
        <taxon>rosids</taxon>
        <taxon>malvids</taxon>
        <taxon>Malvales</taxon>
        <taxon>Malvaceae</taxon>
        <taxon>Malvoideae</taxon>
        <taxon>Gossypium</taxon>
    </lineage>
</organism>
<keyword evidence="2" id="KW-1185">Reference proteome</keyword>
<name>A0ABR0ND75_GOSAR</name>